<dbReference type="AlphaFoldDB" id="A0A0W0G7B4"/>
<protein>
    <recommendedName>
        <fullName evidence="2">G domain-containing protein</fullName>
    </recommendedName>
</protein>
<gene>
    <name evidence="3" type="ORF">WG66_2981</name>
</gene>
<proteinExistence type="predicted"/>
<keyword evidence="1" id="KW-0472">Membrane</keyword>
<dbReference type="CDD" id="cd00882">
    <property type="entry name" value="Ras_like_GTPase"/>
    <property type="match status" value="1"/>
</dbReference>
<feature type="transmembrane region" description="Helical" evidence="1">
    <location>
        <begin position="362"/>
        <end position="383"/>
    </location>
</feature>
<dbReference type="Pfam" id="PF01926">
    <property type="entry name" value="MMR_HSR1"/>
    <property type="match status" value="1"/>
</dbReference>
<evidence type="ECO:0000313" key="4">
    <source>
        <dbReference type="Proteomes" id="UP000054988"/>
    </source>
</evidence>
<dbReference type="SUPFAM" id="SSF52540">
    <property type="entry name" value="P-loop containing nucleoside triphosphate hydrolases"/>
    <property type="match status" value="1"/>
</dbReference>
<sequence length="489" mass="55345">MLSAAEEVLSQCPRFRILVLGKSGSGKSSLINAAFNVDLATVSHEVAGVSNINQEITSEQNPRFVLHDSQGFAHGETDNFETVERFIKERSQSTTEIKDRLHAIWFCIEIPTENAALFEQGDERILKLDLDNIPIVVVFTKYDALIRKLEKETEDYDDLDDEQFEALINKQAEEAFQKTCVEPLQAITKGRPSGPIPFMKTSIKPKYRPTLHSLINMTRDKMDKAVWLIWAMAQRSSADLKIEASIEFGRKSEPRLNTLSPNTPIKGWNRILEKLGLKSPFSRKDPGKRLRSLEFKRVLSQLVDEVSERPSTRVRKILSMTGLVGVVGAIAPGPVAVITIPIAGGLALAHWLYLVYQETPDIIRMLMAYIVDLTIIMQSLFWLTQARGDGHPVTKPLLRLAYAAYADCEEGASSRVHDAIQSFVTPTALFRIRRRDLTFDKIVELIHANRFTPSEHFKNAYFDSVPMLDDDQDFFADPLQYMDSHQTHE</sequence>
<comment type="caution">
    <text evidence="3">The sequence shown here is derived from an EMBL/GenBank/DDBJ whole genome shotgun (WGS) entry which is preliminary data.</text>
</comment>
<dbReference type="GO" id="GO:0005525">
    <property type="term" value="F:GTP binding"/>
    <property type="evidence" value="ECO:0007669"/>
    <property type="project" value="InterPro"/>
</dbReference>
<organism evidence="3 4">
    <name type="scientific">Moniliophthora roreri</name>
    <name type="common">Frosty pod rot fungus</name>
    <name type="synonym">Monilia roreri</name>
    <dbReference type="NCBI Taxonomy" id="221103"/>
    <lineage>
        <taxon>Eukaryota</taxon>
        <taxon>Fungi</taxon>
        <taxon>Dikarya</taxon>
        <taxon>Basidiomycota</taxon>
        <taxon>Agaricomycotina</taxon>
        <taxon>Agaricomycetes</taxon>
        <taxon>Agaricomycetidae</taxon>
        <taxon>Agaricales</taxon>
        <taxon>Marasmiineae</taxon>
        <taxon>Marasmiaceae</taxon>
        <taxon>Moniliophthora</taxon>
    </lineage>
</organism>
<dbReference type="InterPro" id="IPR006073">
    <property type="entry name" value="GTP-bd"/>
</dbReference>
<feature type="domain" description="G" evidence="2">
    <location>
        <begin position="16"/>
        <end position="141"/>
    </location>
</feature>
<feature type="transmembrane region" description="Helical" evidence="1">
    <location>
        <begin position="323"/>
        <end position="356"/>
    </location>
</feature>
<evidence type="ECO:0000313" key="3">
    <source>
        <dbReference type="EMBL" id="KTB44428.1"/>
    </source>
</evidence>
<dbReference type="InterPro" id="IPR027417">
    <property type="entry name" value="P-loop_NTPase"/>
</dbReference>
<keyword evidence="1" id="KW-0812">Transmembrane</keyword>
<accession>A0A0W0G7B4</accession>
<evidence type="ECO:0000259" key="2">
    <source>
        <dbReference type="Pfam" id="PF01926"/>
    </source>
</evidence>
<dbReference type="EMBL" id="LATX01000926">
    <property type="protein sequence ID" value="KTB44428.1"/>
    <property type="molecule type" value="Genomic_DNA"/>
</dbReference>
<keyword evidence="1" id="KW-1133">Transmembrane helix</keyword>
<dbReference type="Gene3D" id="3.40.50.300">
    <property type="entry name" value="P-loop containing nucleotide triphosphate hydrolases"/>
    <property type="match status" value="1"/>
</dbReference>
<name>A0A0W0G7B4_MONRR</name>
<reference evidence="3 4" key="1">
    <citation type="submission" date="2015-12" db="EMBL/GenBank/DDBJ databases">
        <title>Draft genome sequence of Moniliophthora roreri, the causal agent of frosty pod rot of cacao.</title>
        <authorList>
            <person name="Aime M.C."/>
            <person name="Diaz-Valderrama J.R."/>
            <person name="Kijpornyongpan T."/>
            <person name="Phillips-Mora W."/>
        </authorList>
    </citation>
    <scope>NUCLEOTIDE SEQUENCE [LARGE SCALE GENOMIC DNA]</scope>
    <source>
        <strain evidence="3 4">MCA 2952</strain>
    </source>
</reference>
<dbReference type="Proteomes" id="UP000054988">
    <property type="component" value="Unassembled WGS sequence"/>
</dbReference>
<evidence type="ECO:0000256" key="1">
    <source>
        <dbReference type="SAM" id="Phobius"/>
    </source>
</evidence>